<evidence type="ECO:0000256" key="1">
    <source>
        <dbReference type="ARBA" id="ARBA00004651"/>
    </source>
</evidence>
<name>A0A069RJ42_PEPLI</name>
<dbReference type="GO" id="GO:0022857">
    <property type="term" value="F:transmembrane transporter activity"/>
    <property type="evidence" value="ECO:0007669"/>
    <property type="project" value="UniProtKB-UniRule"/>
</dbReference>
<evidence type="ECO:0000256" key="4">
    <source>
        <dbReference type="ARBA" id="ARBA00022448"/>
    </source>
</evidence>
<gene>
    <name evidence="9 10" type="primary">ecfT</name>
    <name evidence="10" type="ORF">CLIT_24c00350</name>
</gene>
<comment type="subunit">
    <text evidence="9">Forms a stable energy-coupling factor (ECF) transporter complex composed of 2 membrane-embedded substrate-binding proteins (S component), 2 ATP-binding proteins (A component) and 2 transmembrane proteins (T component).</text>
</comment>
<dbReference type="PANTHER" id="PTHR34857:SF2">
    <property type="entry name" value="SLL0384 PROTEIN"/>
    <property type="match status" value="1"/>
</dbReference>
<feature type="transmembrane region" description="Helical" evidence="9">
    <location>
        <begin position="246"/>
        <end position="265"/>
    </location>
</feature>
<reference evidence="10 11" key="1">
    <citation type="submission" date="2014-03" db="EMBL/GenBank/DDBJ databases">
        <title>Genome sequence of Clostridium litorale W6, DSM 5388.</title>
        <authorList>
            <person name="Poehlein A."/>
            <person name="Jagirdar A."/>
            <person name="Khonsari B."/>
            <person name="Chibani C.M."/>
            <person name="Gutierrez Gutierrez D.A."/>
            <person name="Davydova E."/>
            <person name="Alghaithi H.S."/>
            <person name="Nair K.P."/>
            <person name="Dhamotharan K."/>
            <person name="Chandran L."/>
            <person name="G W."/>
            <person name="Daniel R."/>
        </authorList>
    </citation>
    <scope>NUCLEOTIDE SEQUENCE [LARGE SCALE GENOMIC DNA]</scope>
    <source>
        <strain evidence="10 11">W6</strain>
    </source>
</reference>
<dbReference type="InterPro" id="IPR003339">
    <property type="entry name" value="ABC/ECF_trnsptr_transmembrane"/>
</dbReference>
<dbReference type="InterPro" id="IPR024919">
    <property type="entry name" value="EcfT"/>
</dbReference>
<evidence type="ECO:0000313" key="10">
    <source>
        <dbReference type="EMBL" id="KDR94272.1"/>
    </source>
</evidence>
<evidence type="ECO:0000256" key="5">
    <source>
        <dbReference type="ARBA" id="ARBA00022475"/>
    </source>
</evidence>
<keyword evidence="6 9" id="KW-0812">Transmembrane</keyword>
<keyword evidence="5 9" id="KW-1003">Cell membrane</keyword>
<protein>
    <recommendedName>
        <fullName evidence="3 9">Energy-coupling factor transporter transmembrane protein EcfT</fullName>
        <shortName evidence="9">ECF transporter T component EcfT</shortName>
    </recommendedName>
</protein>
<organism evidence="10 11">
    <name type="scientific">Peptoclostridium litorale DSM 5388</name>
    <dbReference type="NCBI Taxonomy" id="1121324"/>
    <lineage>
        <taxon>Bacteria</taxon>
        <taxon>Bacillati</taxon>
        <taxon>Bacillota</taxon>
        <taxon>Clostridia</taxon>
        <taxon>Peptostreptococcales</taxon>
        <taxon>Peptoclostridiaceae</taxon>
        <taxon>Peptoclostridium</taxon>
    </lineage>
</organism>
<feature type="transmembrane region" description="Helical" evidence="9">
    <location>
        <begin position="26"/>
        <end position="53"/>
    </location>
</feature>
<dbReference type="PANTHER" id="PTHR34857">
    <property type="entry name" value="SLL0384 PROTEIN"/>
    <property type="match status" value="1"/>
</dbReference>
<sequence>MLKDITIGQYYPCDSIIHRLDPRVKIAGTFAFMASLFIIDSFVPYALIILFLGGVIGMSKIPAGYVIKGLKPLIPILVLTLVINMFLTPGELIWSMGPLKLTSEGLRQGVFMVVRLIFLIIGTSILTLATSPIQLTDGIEMLLNPFKKIGVPAHELAMMMTIALRFIPTLLDETDKIMKAQMARGADFESKNLMRRAKNLVPLLVPLFISAFRRADELAMAMEARCYRGGENRTRMKQIRMEKRDYISYGIMSIYMAGIVASRWII</sequence>
<dbReference type="STRING" id="1121324.CLIT_24c00350"/>
<evidence type="ECO:0000256" key="7">
    <source>
        <dbReference type="ARBA" id="ARBA00022989"/>
    </source>
</evidence>
<dbReference type="Proteomes" id="UP000027946">
    <property type="component" value="Unassembled WGS sequence"/>
</dbReference>
<dbReference type="EMBL" id="JJMM01000023">
    <property type="protein sequence ID" value="KDR94272.1"/>
    <property type="molecule type" value="Genomic_DNA"/>
</dbReference>
<dbReference type="GO" id="GO:0005886">
    <property type="term" value="C:plasma membrane"/>
    <property type="evidence" value="ECO:0007669"/>
    <property type="project" value="UniProtKB-SubCell"/>
</dbReference>
<comment type="function">
    <text evidence="9">Transmembrane (T) component of an energy-coupling factor (ECF) ABC-transporter complex. Unlike classic ABC transporters this ECF transporter provides the energy necessary to transport a number of different substrates.</text>
</comment>
<feature type="transmembrane region" description="Helical" evidence="9">
    <location>
        <begin position="73"/>
        <end position="97"/>
    </location>
</feature>
<comment type="similarity">
    <text evidence="2 9">Belongs to the energy-coupling factor EcfT family.</text>
</comment>
<dbReference type="InterPro" id="IPR051611">
    <property type="entry name" value="ECF_transporter_component"/>
</dbReference>
<dbReference type="AlphaFoldDB" id="A0A069RJ42"/>
<evidence type="ECO:0000313" key="11">
    <source>
        <dbReference type="Proteomes" id="UP000027946"/>
    </source>
</evidence>
<dbReference type="OrthoDB" id="8075495at2"/>
<keyword evidence="8 9" id="KW-0472">Membrane</keyword>
<dbReference type="RefSeq" id="WP_038267262.1">
    <property type="nucleotide sequence ID" value="NZ_FSRH01000014.1"/>
</dbReference>
<comment type="subcellular location">
    <subcellularLocation>
        <location evidence="1 9">Cell membrane</location>
        <topology evidence="1 9">Multi-pass membrane protein</topology>
    </subcellularLocation>
</comment>
<comment type="caution">
    <text evidence="10">The sequence shown here is derived from an EMBL/GenBank/DDBJ whole genome shotgun (WGS) entry which is preliminary data.</text>
</comment>
<evidence type="ECO:0000256" key="2">
    <source>
        <dbReference type="ARBA" id="ARBA00005660"/>
    </source>
</evidence>
<dbReference type="eggNOG" id="COG0619">
    <property type="taxonomic scope" value="Bacteria"/>
</dbReference>
<proteinExistence type="inferred from homology"/>
<feature type="transmembrane region" description="Helical" evidence="9">
    <location>
        <begin position="109"/>
        <end position="129"/>
    </location>
</feature>
<feature type="transmembrane region" description="Helical" evidence="9">
    <location>
        <begin position="149"/>
        <end position="171"/>
    </location>
</feature>
<evidence type="ECO:0000256" key="8">
    <source>
        <dbReference type="ARBA" id="ARBA00023136"/>
    </source>
</evidence>
<dbReference type="CDD" id="cd16914">
    <property type="entry name" value="EcfT"/>
    <property type="match status" value="1"/>
</dbReference>
<dbReference type="Pfam" id="PF02361">
    <property type="entry name" value="CbiQ"/>
    <property type="match status" value="1"/>
</dbReference>
<dbReference type="HAMAP" id="MF_01461">
    <property type="entry name" value="EcfT"/>
    <property type="match status" value="1"/>
</dbReference>
<keyword evidence="4 9" id="KW-0813">Transport</keyword>
<accession>A0A069RJ42</accession>
<keyword evidence="7 9" id="KW-1133">Transmembrane helix</keyword>
<evidence type="ECO:0000256" key="6">
    <source>
        <dbReference type="ARBA" id="ARBA00022692"/>
    </source>
</evidence>
<keyword evidence="11" id="KW-1185">Reference proteome</keyword>
<evidence type="ECO:0000256" key="9">
    <source>
        <dbReference type="HAMAP-Rule" id="MF_01461"/>
    </source>
</evidence>
<evidence type="ECO:0000256" key="3">
    <source>
        <dbReference type="ARBA" id="ARBA00014042"/>
    </source>
</evidence>